<feature type="transmembrane region" description="Helical" evidence="8">
    <location>
        <begin position="197"/>
        <end position="216"/>
    </location>
</feature>
<keyword evidence="4" id="KW-0808">Transferase</keyword>
<gene>
    <name evidence="10" type="ORF">A3A79_04685</name>
</gene>
<dbReference type="GO" id="GO:0009103">
    <property type="term" value="P:lipopolysaccharide biosynthetic process"/>
    <property type="evidence" value="ECO:0007669"/>
    <property type="project" value="UniProtKB-ARBA"/>
</dbReference>
<evidence type="ECO:0000256" key="8">
    <source>
        <dbReference type="SAM" id="Phobius"/>
    </source>
</evidence>
<evidence type="ECO:0000256" key="7">
    <source>
        <dbReference type="ARBA" id="ARBA00023136"/>
    </source>
</evidence>
<keyword evidence="5 8" id="KW-0812">Transmembrane</keyword>
<protein>
    <recommendedName>
        <fullName evidence="9">Glycosyltransferase RgtA/B/C/D-like domain-containing protein</fullName>
    </recommendedName>
</protein>
<dbReference type="PANTHER" id="PTHR33908">
    <property type="entry name" value="MANNOSYLTRANSFERASE YKCB-RELATED"/>
    <property type="match status" value="1"/>
</dbReference>
<dbReference type="GO" id="GO:0000030">
    <property type="term" value="F:mannosyltransferase activity"/>
    <property type="evidence" value="ECO:0007669"/>
    <property type="project" value="InterPro"/>
</dbReference>
<dbReference type="InterPro" id="IPR050297">
    <property type="entry name" value="LipidA_mod_glycosyltrf_83"/>
</dbReference>
<keyword evidence="2" id="KW-1003">Cell membrane</keyword>
<evidence type="ECO:0000256" key="3">
    <source>
        <dbReference type="ARBA" id="ARBA00022676"/>
    </source>
</evidence>
<dbReference type="PANTHER" id="PTHR33908:SF11">
    <property type="entry name" value="MEMBRANE PROTEIN"/>
    <property type="match status" value="1"/>
</dbReference>
<evidence type="ECO:0000259" key="9">
    <source>
        <dbReference type="Pfam" id="PF13231"/>
    </source>
</evidence>
<dbReference type="InterPro" id="IPR038731">
    <property type="entry name" value="RgtA/B/C-like"/>
</dbReference>
<feature type="transmembrane region" description="Helical" evidence="8">
    <location>
        <begin position="160"/>
        <end position="190"/>
    </location>
</feature>
<accession>A0A1F6AIC8</accession>
<sequence length="516" mass="59543">MKKTFVWVLIIFFLAVFLRFYKLGEIPNGLYQDETAIGYNAYSILQTGKDEHGVSWPLYFKSFGDYKLPVYIYLTAISVKLFGLNEWAVRFPSALFGTLTVVVMYFFVNKLFKTNIAIFSALLLAINPWHLHYSRATFEVTIALFFLMLGAYLLPRKFLVGTLCFIIAFYSYNLTRLLAPLLYFLCLWVYKLKPKPSVYIVSFILLLPFFITLFKAGGAGSATGTFIFTSASVQAPLLEFRSYLLSMPFNKLFFNQLFSTVWLYLQNVVRYFSVEFFFLTGSPHGNHGIGNVGQFYLFELPLMLLGFRIHPLLLGWAVVTIAVAALTREAPHATRSFFLLFPLIIFSALGLVKIFKTRYKYLFVVFIAYTLVYYFSSYYFRFPVFYAKQWRSADKEVSLYLKSVESDYDRIIIDKEAGLVYTSILFYQKRIEESIKRAPDDSEGFSEVTSFGKYEFKEIKDSDYTSPGTLIITTKNDIAAIKEFFYPERPVVISIKQQLAQYPTTETAYVAIASQK</sequence>
<feature type="transmembrane region" description="Helical" evidence="8">
    <location>
        <begin position="337"/>
        <end position="355"/>
    </location>
</feature>
<feature type="transmembrane region" description="Helical" evidence="8">
    <location>
        <begin position="5"/>
        <end position="21"/>
    </location>
</feature>
<evidence type="ECO:0000313" key="10">
    <source>
        <dbReference type="EMBL" id="OGG24451.1"/>
    </source>
</evidence>
<keyword evidence="6 8" id="KW-1133">Transmembrane helix</keyword>
<feature type="domain" description="Glycosyltransferase RgtA/B/C/D-like" evidence="9">
    <location>
        <begin position="69"/>
        <end position="209"/>
    </location>
</feature>
<dbReference type="Proteomes" id="UP000178759">
    <property type="component" value="Unassembled WGS sequence"/>
</dbReference>
<comment type="caution">
    <text evidence="10">The sequence shown here is derived from an EMBL/GenBank/DDBJ whole genome shotgun (WGS) entry which is preliminary data.</text>
</comment>
<feature type="transmembrane region" description="Helical" evidence="8">
    <location>
        <begin position="305"/>
        <end position="325"/>
    </location>
</feature>
<feature type="transmembrane region" description="Helical" evidence="8">
    <location>
        <begin position="361"/>
        <end position="380"/>
    </location>
</feature>
<evidence type="ECO:0000256" key="4">
    <source>
        <dbReference type="ARBA" id="ARBA00022679"/>
    </source>
</evidence>
<feature type="transmembrane region" description="Helical" evidence="8">
    <location>
        <begin position="114"/>
        <end position="131"/>
    </location>
</feature>
<keyword evidence="7 8" id="KW-0472">Membrane</keyword>
<evidence type="ECO:0000256" key="2">
    <source>
        <dbReference type="ARBA" id="ARBA00022475"/>
    </source>
</evidence>
<dbReference type="GO" id="GO:0016763">
    <property type="term" value="F:pentosyltransferase activity"/>
    <property type="evidence" value="ECO:0007669"/>
    <property type="project" value="TreeGrafter"/>
</dbReference>
<evidence type="ECO:0000256" key="5">
    <source>
        <dbReference type="ARBA" id="ARBA00022692"/>
    </source>
</evidence>
<evidence type="ECO:0000256" key="6">
    <source>
        <dbReference type="ARBA" id="ARBA00022989"/>
    </source>
</evidence>
<keyword evidence="3" id="KW-0328">Glycosyltransferase</keyword>
<feature type="transmembrane region" description="Helical" evidence="8">
    <location>
        <begin position="138"/>
        <end position="154"/>
    </location>
</feature>
<dbReference type="EMBL" id="MFJV01000001">
    <property type="protein sequence ID" value="OGG24451.1"/>
    <property type="molecule type" value="Genomic_DNA"/>
</dbReference>
<comment type="subcellular location">
    <subcellularLocation>
        <location evidence="1">Cell membrane</location>
        <topology evidence="1">Multi-pass membrane protein</topology>
    </subcellularLocation>
</comment>
<evidence type="ECO:0000313" key="11">
    <source>
        <dbReference type="Proteomes" id="UP000178759"/>
    </source>
</evidence>
<feature type="transmembrane region" description="Helical" evidence="8">
    <location>
        <begin position="91"/>
        <end position="108"/>
    </location>
</feature>
<dbReference type="AlphaFoldDB" id="A0A1F6AIC8"/>
<dbReference type="GO" id="GO:0005886">
    <property type="term" value="C:plasma membrane"/>
    <property type="evidence" value="ECO:0007669"/>
    <property type="project" value="UniProtKB-SubCell"/>
</dbReference>
<dbReference type="STRING" id="1798392.A3A79_04685"/>
<organism evidence="10 11">
    <name type="scientific">Candidatus Gottesmanbacteria bacterium RIFCSPLOWO2_01_FULL_43_11b</name>
    <dbReference type="NCBI Taxonomy" id="1798392"/>
    <lineage>
        <taxon>Bacteria</taxon>
        <taxon>Candidatus Gottesmaniibacteriota</taxon>
    </lineage>
</organism>
<name>A0A1F6AIC8_9BACT</name>
<evidence type="ECO:0000256" key="1">
    <source>
        <dbReference type="ARBA" id="ARBA00004651"/>
    </source>
</evidence>
<reference evidence="10 11" key="1">
    <citation type="journal article" date="2016" name="Nat. Commun.">
        <title>Thousands of microbial genomes shed light on interconnected biogeochemical processes in an aquifer system.</title>
        <authorList>
            <person name="Anantharaman K."/>
            <person name="Brown C.T."/>
            <person name="Hug L.A."/>
            <person name="Sharon I."/>
            <person name="Castelle C.J."/>
            <person name="Probst A.J."/>
            <person name="Thomas B.C."/>
            <person name="Singh A."/>
            <person name="Wilkins M.J."/>
            <person name="Karaoz U."/>
            <person name="Brodie E.L."/>
            <person name="Williams K.H."/>
            <person name="Hubbard S.S."/>
            <person name="Banfield J.F."/>
        </authorList>
    </citation>
    <scope>NUCLEOTIDE SEQUENCE [LARGE SCALE GENOMIC DNA]</scope>
</reference>
<dbReference type="Pfam" id="PF13231">
    <property type="entry name" value="PMT_2"/>
    <property type="match status" value="1"/>
</dbReference>
<proteinExistence type="predicted"/>
<dbReference type="GO" id="GO:0006493">
    <property type="term" value="P:protein O-linked glycosylation"/>
    <property type="evidence" value="ECO:0007669"/>
    <property type="project" value="InterPro"/>
</dbReference>